<feature type="binding site" evidence="8">
    <location>
        <position position="306"/>
    </location>
    <ligand>
        <name>Fe cation</name>
        <dbReference type="ChEBI" id="CHEBI:24875"/>
        <note>catalytic</note>
    </ligand>
</feature>
<evidence type="ECO:0000256" key="1">
    <source>
        <dbReference type="ARBA" id="ARBA00006787"/>
    </source>
</evidence>
<evidence type="ECO:0000313" key="9">
    <source>
        <dbReference type="EMBL" id="OWM90022.1"/>
    </source>
</evidence>
<dbReference type="Pfam" id="PF03055">
    <property type="entry name" value="RPE65"/>
    <property type="match status" value="2"/>
</dbReference>
<dbReference type="EC" id="1.14.99.n4" evidence="6"/>
<evidence type="ECO:0000256" key="3">
    <source>
        <dbReference type="ARBA" id="ARBA00022964"/>
    </source>
</evidence>
<keyword evidence="3" id="KW-0223">Dioxygenase</keyword>
<evidence type="ECO:0000256" key="7">
    <source>
        <dbReference type="ARBA" id="ARBA00048709"/>
    </source>
</evidence>
<evidence type="ECO:0000256" key="2">
    <source>
        <dbReference type="ARBA" id="ARBA00022723"/>
    </source>
</evidence>
<protein>
    <recommendedName>
        <fullName evidence="6">carotenoid 9,10-dioxygenase</fullName>
        <ecNumber evidence="6">1.14.99.n4</ecNumber>
    </recommendedName>
</protein>
<comment type="cofactor">
    <cofactor evidence="8">
        <name>Fe(2+)</name>
        <dbReference type="ChEBI" id="CHEBI:29033"/>
    </cofactor>
    <text evidence="8">Binds 1 Fe(2+) ion per subunit.</text>
</comment>
<dbReference type="EMBL" id="MTKT01000605">
    <property type="protein sequence ID" value="OWM90022.1"/>
    <property type="molecule type" value="Genomic_DNA"/>
</dbReference>
<accession>A0A218Y0E0</accession>
<dbReference type="GO" id="GO:0046872">
    <property type="term" value="F:metal ion binding"/>
    <property type="evidence" value="ECO:0007669"/>
    <property type="project" value="UniProtKB-KW"/>
</dbReference>
<dbReference type="GO" id="GO:0010436">
    <property type="term" value="F:carotenoid dioxygenase activity"/>
    <property type="evidence" value="ECO:0007669"/>
    <property type="project" value="TreeGrafter"/>
</dbReference>
<name>A0A218Y0E0_PUNGR</name>
<dbReference type="PANTHER" id="PTHR10543">
    <property type="entry name" value="BETA-CAROTENE DIOXYGENASE"/>
    <property type="match status" value="1"/>
</dbReference>
<evidence type="ECO:0000256" key="8">
    <source>
        <dbReference type="PIRSR" id="PIRSR604294-1"/>
    </source>
</evidence>
<dbReference type="AlphaFoldDB" id="A0A218Y0E0"/>
<reference evidence="10" key="1">
    <citation type="journal article" date="2017" name="Plant J.">
        <title>The pomegranate (Punica granatum L.) genome and the genomics of punicalagin biosynthesis.</title>
        <authorList>
            <person name="Qin G."/>
            <person name="Xu C."/>
            <person name="Ming R."/>
            <person name="Tang H."/>
            <person name="Guyot R."/>
            <person name="Kramer E.M."/>
            <person name="Hu Y."/>
            <person name="Yi X."/>
            <person name="Qi Y."/>
            <person name="Xu X."/>
            <person name="Gao Z."/>
            <person name="Pan H."/>
            <person name="Jian J."/>
            <person name="Tian Y."/>
            <person name="Yue Z."/>
            <person name="Xu Y."/>
        </authorList>
    </citation>
    <scope>NUCLEOTIDE SEQUENCE [LARGE SCALE GENOMIC DNA]</scope>
    <source>
        <strain evidence="10">cv. Dabenzi</strain>
    </source>
</reference>
<keyword evidence="2 8" id="KW-0479">Metal-binding</keyword>
<keyword evidence="5 8" id="KW-0408">Iron</keyword>
<keyword evidence="4" id="KW-0560">Oxidoreductase</keyword>
<evidence type="ECO:0000256" key="4">
    <source>
        <dbReference type="ARBA" id="ARBA00023002"/>
    </source>
</evidence>
<comment type="similarity">
    <text evidence="1">Belongs to the carotenoid oxygenase family.</text>
</comment>
<dbReference type="GO" id="GO:0016121">
    <property type="term" value="P:carotene catabolic process"/>
    <property type="evidence" value="ECO:0007669"/>
    <property type="project" value="TreeGrafter"/>
</dbReference>
<dbReference type="InterPro" id="IPR004294">
    <property type="entry name" value="Carotenoid_Oase"/>
</dbReference>
<evidence type="ECO:0000256" key="5">
    <source>
        <dbReference type="ARBA" id="ARBA00023004"/>
    </source>
</evidence>
<evidence type="ECO:0000313" key="10">
    <source>
        <dbReference type="Proteomes" id="UP000197138"/>
    </source>
</evidence>
<feature type="binding site" evidence="8">
    <location>
        <position position="258"/>
    </location>
    <ligand>
        <name>Fe cation</name>
        <dbReference type="ChEBI" id="CHEBI:24875"/>
        <note>catalytic</note>
    </ligand>
</feature>
<comment type="caution">
    <text evidence="9">The sequence shown here is derived from an EMBL/GenBank/DDBJ whole genome shotgun (WGS) entry which is preliminary data.</text>
</comment>
<dbReference type="GO" id="GO:0009570">
    <property type="term" value="C:chloroplast stroma"/>
    <property type="evidence" value="ECO:0007669"/>
    <property type="project" value="TreeGrafter"/>
</dbReference>
<gene>
    <name evidence="9" type="ORF">CDL15_Pgr026935</name>
</gene>
<sequence length="504" mass="56691">MATLWLYGRGRAAMAEKLVEEKKQQQLSYKGRARPPGIVLLNPKPSKGLTSKILDCAENLIVKLTSRLSSHSPRPPLHYLSGNFGPVSAETPPVNDLPVRGHLPDCLNGEFMRVGPNPRFVPIAGYHWFDGDGFVLPLPCFIIRYYIEKLLHFSSLPIGDLKGVFGLLVVLLQMLRASQKALDVSYGFGTGNTALVYHHGKLLALQELDKPSKKPNIDLPPSWASIAKDVLKVLEDGDLLTLGIMDYEKRLAHPFTAHPKVDPVTGEMFTFGCSLTPPYVTYRVISKDGFMHDPVPITIPAPILMHDFAITDRYAIFMDLPFYFRPMAMVKENKLPYVFDPMKKARFGVLPRYAKNEHEIRWFELPSCFIFHNANAWEEGDEVVLITGRCEDLDLEMFNGPVKEEVIPRSFRCELYEMRFNLTTGLASQKKLSESVVNFPSINETYTGRKSSVYVADAKTMSADPVAVVDLPNRVPYGFHGLFLTEKGSTTYNVKRTKVYIKSG</sequence>
<feature type="binding site" evidence="8">
    <location>
        <position position="372"/>
    </location>
    <ligand>
        <name>Fe cation</name>
        <dbReference type="ChEBI" id="CHEBI:24875"/>
        <note>catalytic</note>
    </ligand>
</feature>
<dbReference type="Proteomes" id="UP000197138">
    <property type="component" value="Unassembled WGS sequence"/>
</dbReference>
<dbReference type="PANTHER" id="PTHR10543:SF89">
    <property type="entry name" value="CAROTENOID 9,10(9',10')-CLEAVAGE DIOXYGENASE 1"/>
    <property type="match status" value="1"/>
</dbReference>
<organism evidence="9 10">
    <name type="scientific">Punica granatum</name>
    <name type="common">Pomegranate</name>
    <dbReference type="NCBI Taxonomy" id="22663"/>
    <lineage>
        <taxon>Eukaryota</taxon>
        <taxon>Viridiplantae</taxon>
        <taxon>Streptophyta</taxon>
        <taxon>Embryophyta</taxon>
        <taxon>Tracheophyta</taxon>
        <taxon>Spermatophyta</taxon>
        <taxon>Magnoliopsida</taxon>
        <taxon>eudicotyledons</taxon>
        <taxon>Gunneridae</taxon>
        <taxon>Pentapetalae</taxon>
        <taxon>rosids</taxon>
        <taxon>malvids</taxon>
        <taxon>Myrtales</taxon>
        <taxon>Lythraceae</taxon>
        <taxon>Punica</taxon>
    </lineage>
</organism>
<proteinExistence type="inferred from homology"/>
<evidence type="ECO:0000256" key="6">
    <source>
        <dbReference type="ARBA" id="ARBA00039084"/>
    </source>
</evidence>
<comment type="catalytic activity">
    <reaction evidence="7">
        <text>all-trans-zeaxanthin + 2 O2 = 4,9-dimethyldodeca-2,4,6,8,10-pentaenedial + 2 (3R)-hydroxy-beta-ionone</text>
        <dbReference type="Rhea" id="RHEA:26393"/>
        <dbReference type="ChEBI" id="CHEBI:15379"/>
        <dbReference type="ChEBI" id="CHEBI:27547"/>
        <dbReference type="ChEBI" id="CHEBI:53171"/>
        <dbReference type="ChEBI" id="CHEBI:53173"/>
        <dbReference type="EC" id="1.14.99.n4"/>
    </reaction>
</comment>